<protein>
    <recommendedName>
        <fullName evidence="2">MOSC domain-containing protein</fullName>
    </recommendedName>
</protein>
<dbReference type="AlphaFoldDB" id="A0A9N9WQA8"/>
<evidence type="ECO:0000313" key="3">
    <source>
        <dbReference type="EMBL" id="CAG9801686.1"/>
    </source>
</evidence>
<dbReference type="GO" id="GO:0030151">
    <property type="term" value="F:molybdenum ion binding"/>
    <property type="evidence" value="ECO:0007669"/>
    <property type="project" value="InterPro"/>
</dbReference>
<dbReference type="PROSITE" id="PS51340">
    <property type="entry name" value="MOSC"/>
    <property type="match status" value="1"/>
</dbReference>
<keyword evidence="4" id="KW-1185">Reference proteome</keyword>
<dbReference type="InterPro" id="IPR011037">
    <property type="entry name" value="Pyrv_Knase-like_insert_dom_sf"/>
</dbReference>
<name>A0A9N9WQA8_9DIPT</name>
<dbReference type="InterPro" id="IPR005303">
    <property type="entry name" value="MOCOS_middle"/>
</dbReference>
<feature type="transmembrane region" description="Helical" evidence="1">
    <location>
        <begin position="15"/>
        <end position="33"/>
    </location>
</feature>
<dbReference type="SUPFAM" id="SSF141673">
    <property type="entry name" value="MOSC N-terminal domain-like"/>
    <property type="match status" value="1"/>
</dbReference>
<dbReference type="Pfam" id="PF03473">
    <property type="entry name" value="MOSC"/>
    <property type="match status" value="1"/>
</dbReference>
<dbReference type="SUPFAM" id="SSF50800">
    <property type="entry name" value="PK beta-barrel domain-like"/>
    <property type="match status" value="1"/>
</dbReference>
<accession>A0A9N9WQA8</accession>
<evidence type="ECO:0000313" key="4">
    <source>
        <dbReference type="Proteomes" id="UP001153620"/>
    </source>
</evidence>
<dbReference type="InterPro" id="IPR005302">
    <property type="entry name" value="MoCF_Sase_C"/>
</dbReference>
<evidence type="ECO:0000256" key="1">
    <source>
        <dbReference type="SAM" id="Phobius"/>
    </source>
</evidence>
<dbReference type="Proteomes" id="UP001153620">
    <property type="component" value="Chromosome 2"/>
</dbReference>
<dbReference type="OrthoDB" id="17255at2759"/>
<dbReference type="EMBL" id="OU895878">
    <property type="protein sequence ID" value="CAG9801686.1"/>
    <property type="molecule type" value="Genomic_DNA"/>
</dbReference>
<reference evidence="3" key="2">
    <citation type="submission" date="2022-10" db="EMBL/GenBank/DDBJ databases">
        <authorList>
            <consortium name="ENA_rothamsted_submissions"/>
            <consortium name="culmorum"/>
            <person name="King R."/>
        </authorList>
    </citation>
    <scope>NUCLEOTIDE SEQUENCE</scope>
</reference>
<sequence>MSRIVEILSHPHTKITIATITACIVAGGVVYYFKKNQLCFFKEKPKKWKKVGVISHNLWIFPIKSCGPIVLNEFECSNIGPENGHLRDRTFMVIRESNNEFVSARTYPKMVLIIPRIKGNIMRVLAPGMDEIQIDIEKLYNNKQMLTVTIWKDEASVIDCGDEAAKWFSKFLLNKDDGFRLIFYPSKEPKPHIVPKGYKFKTADRIDTGSLHDETSYMIMNVNSVEELNSRLDKQVTPLQFRPNFVVKGPEAWDEDEWKWVKIGNDATFKVIQPCTRCSLTTIDPSSGERNKNEEPLKTLRKYRLFPNISPTSPIMGIHLGLRHSGTIRNGDSVYVAY</sequence>
<dbReference type="PANTHER" id="PTHR14237:SF19">
    <property type="entry name" value="MITOCHONDRIAL AMIDOXIME REDUCING COMPONENT 1"/>
    <property type="match status" value="1"/>
</dbReference>
<keyword evidence="1" id="KW-0812">Transmembrane</keyword>
<gene>
    <name evidence="3" type="ORF">CHIRRI_LOCUS4608</name>
</gene>
<dbReference type="Pfam" id="PF03476">
    <property type="entry name" value="MOSC_N"/>
    <property type="match status" value="1"/>
</dbReference>
<keyword evidence="1" id="KW-0472">Membrane</keyword>
<keyword evidence="1" id="KW-1133">Transmembrane helix</keyword>
<organism evidence="3 4">
    <name type="scientific">Chironomus riparius</name>
    <dbReference type="NCBI Taxonomy" id="315576"/>
    <lineage>
        <taxon>Eukaryota</taxon>
        <taxon>Metazoa</taxon>
        <taxon>Ecdysozoa</taxon>
        <taxon>Arthropoda</taxon>
        <taxon>Hexapoda</taxon>
        <taxon>Insecta</taxon>
        <taxon>Pterygota</taxon>
        <taxon>Neoptera</taxon>
        <taxon>Endopterygota</taxon>
        <taxon>Diptera</taxon>
        <taxon>Nematocera</taxon>
        <taxon>Chironomoidea</taxon>
        <taxon>Chironomidae</taxon>
        <taxon>Chironominae</taxon>
        <taxon>Chironomus</taxon>
    </lineage>
</organism>
<dbReference type="GO" id="GO:0003824">
    <property type="term" value="F:catalytic activity"/>
    <property type="evidence" value="ECO:0007669"/>
    <property type="project" value="InterPro"/>
</dbReference>
<dbReference type="PANTHER" id="PTHR14237">
    <property type="entry name" value="MOLYBDOPTERIN COFACTOR SULFURASE MOSC"/>
    <property type="match status" value="1"/>
</dbReference>
<feature type="domain" description="MOSC" evidence="2">
    <location>
        <begin position="188"/>
        <end position="337"/>
    </location>
</feature>
<proteinExistence type="predicted"/>
<reference evidence="3" key="1">
    <citation type="submission" date="2022-01" db="EMBL/GenBank/DDBJ databases">
        <authorList>
            <person name="King R."/>
        </authorList>
    </citation>
    <scope>NUCLEOTIDE SEQUENCE</scope>
</reference>
<evidence type="ECO:0000259" key="2">
    <source>
        <dbReference type="PROSITE" id="PS51340"/>
    </source>
</evidence>
<dbReference type="GO" id="GO:0030170">
    <property type="term" value="F:pyridoxal phosphate binding"/>
    <property type="evidence" value="ECO:0007669"/>
    <property type="project" value="InterPro"/>
</dbReference>